<reference evidence="3" key="1">
    <citation type="submission" date="2017-09" db="EMBL/GenBank/DDBJ databases">
        <title>Depth-based differentiation of microbial function through sediment-hosted aquifers and enrichment of novel symbionts in the deep terrestrial subsurface.</title>
        <authorList>
            <person name="Probst A.J."/>
            <person name="Ladd B."/>
            <person name="Jarett J.K."/>
            <person name="Geller-Mcgrath D.E."/>
            <person name="Sieber C.M.K."/>
            <person name="Emerson J.B."/>
            <person name="Anantharaman K."/>
            <person name="Thomas B.C."/>
            <person name="Malmstrom R."/>
            <person name="Stieglmeier M."/>
            <person name="Klingl A."/>
            <person name="Woyke T."/>
            <person name="Ryan C.M."/>
            <person name="Banfield J.F."/>
        </authorList>
    </citation>
    <scope>NUCLEOTIDE SEQUENCE [LARGE SCALE GENOMIC DNA]</scope>
</reference>
<evidence type="ECO:0000313" key="2">
    <source>
        <dbReference type="EMBL" id="PJC68087.1"/>
    </source>
</evidence>
<dbReference type="SUPFAM" id="SSF81301">
    <property type="entry name" value="Nucleotidyltransferase"/>
    <property type="match status" value="1"/>
</dbReference>
<name>A0A2M8G5Q4_UNCKA</name>
<organism evidence="2 3">
    <name type="scientific">candidate division WWE3 bacterium CG_4_8_14_3_um_filter_42_11</name>
    <dbReference type="NCBI Taxonomy" id="1975076"/>
    <lineage>
        <taxon>Bacteria</taxon>
        <taxon>Katanobacteria</taxon>
    </lineage>
</organism>
<evidence type="ECO:0000313" key="3">
    <source>
        <dbReference type="Proteomes" id="UP000229438"/>
    </source>
</evidence>
<dbReference type="InterPro" id="IPR052548">
    <property type="entry name" value="Type_VII_TA_antitoxin"/>
</dbReference>
<feature type="domain" description="Polymerase beta nucleotidyltransferase" evidence="1">
    <location>
        <begin position="11"/>
        <end position="102"/>
    </location>
</feature>
<dbReference type="Gene3D" id="3.30.460.10">
    <property type="entry name" value="Beta Polymerase, domain 2"/>
    <property type="match status" value="1"/>
</dbReference>
<evidence type="ECO:0000259" key="1">
    <source>
        <dbReference type="Pfam" id="PF18765"/>
    </source>
</evidence>
<dbReference type="Proteomes" id="UP000229438">
    <property type="component" value="Unassembled WGS sequence"/>
</dbReference>
<dbReference type="CDD" id="cd05403">
    <property type="entry name" value="NT_KNTase_like"/>
    <property type="match status" value="1"/>
</dbReference>
<dbReference type="AlphaFoldDB" id="A0A2M8G5Q4"/>
<proteinExistence type="predicted"/>
<dbReference type="EMBL" id="PFQS01000127">
    <property type="protein sequence ID" value="PJC68087.1"/>
    <property type="molecule type" value="Genomic_DNA"/>
</dbReference>
<dbReference type="PANTHER" id="PTHR33933">
    <property type="entry name" value="NUCLEOTIDYLTRANSFERASE"/>
    <property type="match status" value="1"/>
</dbReference>
<dbReference type="InterPro" id="IPR043519">
    <property type="entry name" value="NT_sf"/>
</dbReference>
<dbReference type="InterPro" id="IPR041633">
    <property type="entry name" value="Polbeta"/>
</dbReference>
<dbReference type="PANTHER" id="PTHR33933:SF1">
    <property type="entry name" value="PROTEIN ADENYLYLTRANSFERASE MNTA-RELATED"/>
    <property type="match status" value="1"/>
</dbReference>
<gene>
    <name evidence="2" type="ORF">CO015_05340</name>
</gene>
<sequence length="103" mass="11757">MDSLNQEIDSITQKLIRDYKPQKIILFGSGAKGKTGPTSDIDMLIIKKTRKRFVDRIGEVLNLVDSTRLEPLVYTPQELQSRLAIQDFFINEVLKTGKTLYAK</sequence>
<accession>A0A2M8G5Q4</accession>
<dbReference type="Pfam" id="PF18765">
    <property type="entry name" value="Polbeta"/>
    <property type="match status" value="1"/>
</dbReference>
<comment type="caution">
    <text evidence="2">The sequence shown here is derived from an EMBL/GenBank/DDBJ whole genome shotgun (WGS) entry which is preliminary data.</text>
</comment>
<protein>
    <recommendedName>
        <fullName evidence="1">Polymerase beta nucleotidyltransferase domain-containing protein</fullName>
    </recommendedName>
</protein>